<reference evidence="3" key="1">
    <citation type="submission" date="2020-05" db="EMBL/GenBank/DDBJ databases">
        <title>Frigoriglobus tundricola gen. nov., sp. nov., a psychrotolerant cellulolytic planctomycete of the family Gemmataceae with two divergent copies of 16S rRNA gene.</title>
        <authorList>
            <person name="Kulichevskaya I.S."/>
            <person name="Ivanova A.A."/>
            <person name="Naumoff D.G."/>
            <person name="Beletsky A.V."/>
            <person name="Rijpstra W.I.C."/>
            <person name="Sinninghe Damste J.S."/>
            <person name="Mardanov A.V."/>
            <person name="Ravin N.V."/>
            <person name="Dedysh S.N."/>
        </authorList>
    </citation>
    <scope>NUCLEOTIDE SEQUENCE [LARGE SCALE GENOMIC DNA]</scope>
    <source>
        <strain evidence="3">PL17</strain>
    </source>
</reference>
<dbReference type="EMBL" id="CP053452">
    <property type="protein sequence ID" value="QJW95417.1"/>
    <property type="molecule type" value="Genomic_DNA"/>
</dbReference>
<organism evidence="2 3">
    <name type="scientific">Frigoriglobus tundricola</name>
    <dbReference type="NCBI Taxonomy" id="2774151"/>
    <lineage>
        <taxon>Bacteria</taxon>
        <taxon>Pseudomonadati</taxon>
        <taxon>Planctomycetota</taxon>
        <taxon>Planctomycetia</taxon>
        <taxon>Gemmatales</taxon>
        <taxon>Gemmataceae</taxon>
        <taxon>Frigoriglobus</taxon>
    </lineage>
</organism>
<dbReference type="SUPFAM" id="SSF52540">
    <property type="entry name" value="P-loop containing nucleoside triphosphate hydrolases"/>
    <property type="match status" value="2"/>
</dbReference>
<dbReference type="NCBIfam" id="NF041492">
    <property type="entry name" value="MobF"/>
    <property type="match status" value="1"/>
</dbReference>
<dbReference type="KEGG" id="ftj:FTUN_2966"/>
<protein>
    <recommendedName>
        <fullName evidence="1">TrwC relaxase domain-containing protein</fullName>
    </recommendedName>
</protein>
<dbReference type="Pfam" id="PF13604">
    <property type="entry name" value="AAA_30"/>
    <property type="match status" value="1"/>
</dbReference>
<dbReference type="Gene3D" id="3.40.50.300">
    <property type="entry name" value="P-loop containing nucleotide triphosphate hydrolases"/>
    <property type="match status" value="1"/>
</dbReference>
<dbReference type="SUPFAM" id="SSF55464">
    <property type="entry name" value="Origin of replication-binding domain, RBD-like"/>
    <property type="match status" value="1"/>
</dbReference>
<dbReference type="InterPro" id="IPR014059">
    <property type="entry name" value="TraI/TrwC_relax"/>
</dbReference>
<name>A0A6M5YMZ1_9BACT</name>
<feature type="domain" description="TrwC relaxase" evidence="1">
    <location>
        <begin position="10"/>
        <end position="288"/>
    </location>
</feature>
<proteinExistence type="predicted"/>
<evidence type="ECO:0000259" key="1">
    <source>
        <dbReference type="Pfam" id="PF08751"/>
    </source>
</evidence>
<dbReference type="InterPro" id="IPR014862">
    <property type="entry name" value="TrwC"/>
</dbReference>
<evidence type="ECO:0000313" key="3">
    <source>
        <dbReference type="Proteomes" id="UP000503447"/>
    </source>
</evidence>
<dbReference type="RefSeq" id="WP_171471202.1">
    <property type="nucleotide sequence ID" value="NZ_CP053452.2"/>
</dbReference>
<dbReference type="Pfam" id="PF08751">
    <property type="entry name" value="TrwC"/>
    <property type="match status" value="1"/>
</dbReference>
<gene>
    <name evidence="2" type="ORF">FTUN_2966</name>
</gene>
<sequence length="918" mass="99907">MLRIHQSASAGQAKQYYTQALDRTDYYTREGEQPGLWFGRGAARLGLAGEVERDDFFALLDNRQPGTGQRLTARDKGDARRPGWDLVFSPPKSVSVLRALNGDERIAAALLESAQETLRDIEDTAIATRLRRGGQQGTEPVGNLVASLFTHDTTRALADGAPDPHDHIHAYIHNAAWVEREQRWQAIDTHAVHIDRPYYEAAFEARLAKRLTALGYGIERHVSGWEVAGVPQTAIDKMSRRTTEIEAEAERRGITSAAEKAQLGAKTRRAKGEPVPRVALRDYWLAKLTTDERLAIAATFQRTQVAGEPLREPTPEQALTHAADHLFERESTVPVTTLMTAALKFGVGAVTPEALREQLPHQGLLTAEADGRWRATAAEVLAEEQVMLRFCRDGRGVCDPLGGYAPHQFSRDDLNSGQTRAISALLNSFDQVQILRGLAGVGKSTALGEVRTAIEAQGRTVLAVAPSTGARDVLREDGFQAETVAMLLASTALQQRLADGGVLLVDEAGMVGSRDMARLCAVAERHGARVILSGDSAQHRSPARGAALRLLEERGGIKPAGLSEILRQTGKLKEAIAALASGRGDEGFDRLDALGAIREIAAPDERYQLLARDYADALAQGKETLAIAPTHLEGSAVTAAIRTELKSRGRIGTDEHHLLRLENSNLTEAQRRDAVQYQTGDVVQFVQNVAGGWRKGERVTVVGHNDTGVRVRTATGQERALPLAAAERFQLYRARELAVATGDRIRVTLGGSTRDAKRLANGRVATIAGFTSGGDLRLDNGWVVAKEYGHLAAGWAVTSHAAQGKTVKGRVFVAQSKASLAASNLPQFYVSASRAKGGPGAVAIYTDDKEALRRAVSRDDRSLSATELLEPRSSAKGVWARVREQVRRLHYQAKVYARLGLDHLQERLITHDQYAYRR</sequence>
<dbReference type="InterPro" id="IPR027417">
    <property type="entry name" value="P-loop_NTPase"/>
</dbReference>
<keyword evidence="3" id="KW-1185">Reference proteome</keyword>
<dbReference type="AlphaFoldDB" id="A0A6M5YMZ1"/>
<evidence type="ECO:0000313" key="2">
    <source>
        <dbReference type="EMBL" id="QJW95417.1"/>
    </source>
</evidence>
<dbReference type="NCBIfam" id="TIGR02686">
    <property type="entry name" value="relax_trwC"/>
    <property type="match status" value="1"/>
</dbReference>
<dbReference type="Proteomes" id="UP000503447">
    <property type="component" value="Chromosome"/>
</dbReference>
<accession>A0A6M5YMZ1</accession>